<sequence length="285" mass="30618">MNTLNASQTQRFLMYVMEYIRRATFYSCQDSHMRALRQFLKSASRVFAIGTLLSAPFVLGQQIQESADPEFQGTIGTPVRIEGTGIKTGDIISLIDGRYMLSSEAHDPAVAGVIANSPTLVVGNLQDVQSYVIVSSGVALVRVSTLAGSILAGDYITTSLIPGIGTKAEQFGTILGTALEDYTSSNPEEIHSIAVNLDIGTYGLFTNLTSNPRVAFRYVLAFVVAAASVIVGFVYFGKVAQSGVESLGRNPLAARLIYTSVFFHLLLTVGIMLFGVLIAYLIIVL</sequence>
<evidence type="ECO:0000313" key="2">
    <source>
        <dbReference type="EMBL" id="OGZ54295.1"/>
    </source>
</evidence>
<dbReference type="EMBL" id="MHNY01000047">
    <property type="protein sequence ID" value="OGZ54295.1"/>
    <property type="molecule type" value="Genomic_DNA"/>
</dbReference>
<feature type="transmembrane region" description="Helical" evidence="1">
    <location>
        <begin position="256"/>
        <end position="283"/>
    </location>
</feature>
<dbReference type="AlphaFoldDB" id="A0A1G2GVQ7"/>
<dbReference type="Proteomes" id="UP000178186">
    <property type="component" value="Unassembled WGS sequence"/>
</dbReference>
<keyword evidence="1" id="KW-0472">Membrane</keyword>
<reference evidence="2 3" key="1">
    <citation type="journal article" date="2016" name="Nat. Commun.">
        <title>Thousands of microbial genomes shed light on interconnected biogeochemical processes in an aquifer system.</title>
        <authorList>
            <person name="Anantharaman K."/>
            <person name="Brown C.T."/>
            <person name="Hug L.A."/>
            <person name="Sharon I."/>
            <person name="Castelle C.J."/>
            <person name="Probst A.J."/>
            <person name="Thomas B.C."/>
            <person name="Singh A."/>
            <person name="Wilkins M.J."/>
            <person name="Karaoz U."/>
            <person name="Brodie E.L."/>
            <person name="Williams K.H."/>
            <person name="Hubbard S.S."/>
            <person name="Banfield J.F."/>
        </authorList>
    </citation>
    <scope>NUCLEOTIDE SEQUENCE [LARGE SCALE GENOMIC DNA]</scope>
</reference>
<accession>A0A1G2GVQ7</accession>
<keyword evidence="1" id="KW-0812">Transmembrane</keyword>
<dbReference type="STRING" id="1802128.A3H64_02245"/>
<organism evidence="2 3">
    <name type="scientific">Candidatus Ryanbacteria bacterium RIFCSPLOWO2_02_FULL_45_11c</name>
    <dbReference type="NCBI Taxonomy" id="1802128"/>
    <lineage>
        <taxon>Bacteria</taxon>
        <taxon>Candidatus Ryaniibacteriota</taxon>
    </lineage>
</organism>
<evidence type="ECO:0000313" key="3">
    <source>
        <dbReference type="Proteomes" id="UP000178186"/>
    </source>
</evidence>
<name>A0A1G2GVQ7_9BACT</name>
<evidence type="ECO:0000256" key="1">
    <source>
        <dbReference type="SAM" id="Phobius"/>
    </source>
</evidence>
<feature type="transmembrane region" description="Helical" evidence="1">
    <location>
        <begin position="215"/>
        <end position="236"/>
    </location>
</feature>
<keyword evidence="1" id="KW-1133">Transmembrane helix</keyword>
<proteinExistence type="predicted"/>
<gene>
    <name evidence="2" type="ORF">A3H64_02245</name>
</gene>
<comment type="caution">
    <text evidence="2">The sequence shown here is derived from an EMBL/GenBank/DDBJ whole genome shotgun (WGS) entry which is preliminary data.</text>
</comment>
<protein>
    <submittedName>
        <fullName evidence="2">Uncharacterized protein</fullName>
    </submittedName>
</protein>